<dbReference type="InterPro" id="IPR001753">
    <property type="entry name" value="Enoyl-CoA_hydra/iso"/>
</dbReference>
<dbReference type="PANTHER" id="PTHR11941:SF54">
    <property type="entry name" value="ENOYL-COA HYDRATASE, MITOCHONDRIAL"/>
    <property type="match status" value="1"/>
</dbReference>
<dbReference type="RefSeq" id="WP_163905329.1">
    <property type="nucleotide sequence ID" value="NZ_CP048427.1"/>
</dbReference>
<evidence type="ECO:0000313" key="3">
    <source>
        <dbReference type="EMBL" id="NGO64162.1"/>
    </source>
</evidence>
<sequence length="267" mass="27883">MKHTSEFAAGKILASSQNGVGILTIDNPERKNAINAAMWRAIPEAMHWLATWGEARVIVLTGGGRRDFSAGADISEFPTVRKDTATAKVYESENSAAFAAIRNSRVPVIAAIRGICYGGGFGLAAAADLRIAAEDAAFAVPAARLGLAYPADAVQDFFHGLGPQISRKMLFTGLALGATELSTAGFLIEVTASAALDAAALSLAETIAANAPLSVQASKLALRAVATNDDDLLREAEIIGATTFDSADYAEGRAAFAEKRRPVFNGR</sequence>
<dbReference type="GO" id="GO:0006635">
    <property type="term" value="P:fatty acid beta-oxidation"/>
    <property type="evidence" value="ECO:0007669"/>
    <property type="project" value="UniProtKB-UniPathway"/>
</dbReference>
<dbReference type="InterPro" id="IPR029045">
    <property type="entry name" value="ClpP/crotonase-like_dom_sf"/>
</dbReference>
<gene>
    <name evidence="3" type="ORF">G6N76_10785</name>
</gene>
<dbReference type="Gene3D" id="3.90.226.10">
    <property type="entry name" value="2-enoyl-CoA Hydratase, Chain A, domain 1"/>
    <property type="match status" value="1"/>
</dbReference>
<organism evidence="3 4">
    <name type="scientific">Rhizobium daejeonense</name>
    <dbReference type="NCBI Taxonomy" id="240521"/>
    <lineage>
        <taxon>Bacteria</taxon>
        <taxon>Pseudomonadati</taxon>
        <taxon>Pseudomonadota</taxon>
        <taxon>Alphaproteobacteria</taxon>
        <taxon>Hyphomicrobiales</taxon>
        <taxon>Rhizobiaceae</taxon>
        <taxon>Rhizobium/Agrobacterium group</taxon>
        <taxon>Rhizobium</taxon>
    </lineage>
</organism>
<comment type="similarity">
    <text evidence="1">Belongs to the enoyl-CoA hydratase/isomerase family.</text>
</comment>
<dbReference type="UniPathway" id="UPA00659"/>
<dbReference type="InterPro" id="IPR014748">
    <property type="entry name" value="Enoyl-CoA_hydra_C"/>
</dbReference>
<proteinExistence type="inferred from homology"/>
<dbReference type="Gene3D" id="1.10.12.10">
    <property type="entry name" value="Lyase 2-enoyl-coa Hydratase, Chain A, domain 2"/>
    <property type="match status" value="1"/>
</dbReference>
<dbReference type="AlphaFoldDB" id="A0A6M1RS32"/>
<dbReference type="SUPFAM" id="SSF52096">
    <property type="entry name" value="ClpP/crotonase"/>
    <property type="match status" value="1"/>
</dbReference>
<dbReference type="EMBL" id="JAAKZH010000003">
    <property type="protein sequence ID" value="NGO64162.1"/>
    <property type="molecule type" value="Genomic_DNA"/>
</dbReference>
<comment type="caution">
    <text evidence="3">The sequence shown here is derived from an EMBL/GenBank/DDBJ whole genome shotgun (WGS) entry which is preliminary data.</text>
</comment>
<evidence type="ECO:0000256" key="1">
    <source>
        <dbReference type="ARBA" id="ARBA00005254"/>
    </source>
</evidence>
<keyword evidence="2" id="KW-0456">Lyase</keyword>
<dbReference type="Proteomes" id="UP000477849">
    <property type="component" value="Unassembled WGS sequence"/>
</dbReference>
<dbReference type="GO" id="GO:0016829">
    <property type="term" value="F:lyase activity"/>
    <property type="evidence" value="ECO:0007669"/>
    <property type="project" value="UniProtKB-KW"/>
</dbReference>
<evidence type="ECO:0000313" key="4">
    <source>
        <dbReference type="Proteomes" id="UP000477849"/>
    </source>
</evidence>
<evidence type="ECO:0000256" key="2">
    <source>
        <dbReference type="ARBA" id="ARBA00023239"/>
    </source>
</evidence>
<keyword evidence="4" id="KW-1185">Reference proteome</keyword>
<name>A0A6M1RS32_9HYPH</name>
<dbReference type="PANTHER" id="PTHR11941">
    <property type="entry name" value="ENOYL-COA HYDRATASE-RELATED"/>
    <property type="match status" value="1"/>
</dbReference>
<dbReference type="CDD" id="cd06558">
    <property type="entry name" value="crotonase-like"/>
    <property type="match status" value="1"/>
</dbReference>
<protein>
    <submittedName>
        <fullName evidence="3">Enoyl-CoA hydratase</fullName>
    </submittedName>
</protein>
<dbReference type="Pfam" id="PF00378">
    <property type="entry name" value="ECH_1"/>
    <property type="match status" value="1"/>
</dbReference>
<reference evidence="3 4" key="1">
    <citation type="submission" date="2020-02" db="EMBL/GenBank/DDBJ databases">
        <title>Genome sequence of the type strain CCBAU10050 of Rhizobium daejeonense.</title>
        <authorList>
            <person name="Gao J."/>
            <person name="Sun J."/>
        </authorList>
    </citation>
    <scope>NUCLEOTIDE SEQUENCE [LARGE SCALE GENOMIC DNA]</scope>
    <source>
        <strain evidence="3 4">CCBAU10050</strain>
    </source>
</reference>
<accession>A0A6M1RS32</accession>